<comment type="caution">
    <text evidence="2">The sequence shown here is derived from an EMBL/GenBank/DDBJ whole genome shotgun (WGS) entry which is preliminary data.</text>
</comment>
<reference evidence="2 3" key="1">
    <citation type="submission" date="2018-06" db="EMBL/GenBank/DDBJ databases">
        <title>Comparative genomics reveals the genomic features of Rhizophagus irregularis, R. cerebriforme, R. diaphanum and Gigaspora rosea, and their symbiotic lifestyle signature.</title>
        <authorList>
            <person name="Morin E."/>
            <person name="San Clemente H."/>
            <person name="Chen E.C.H."/>
            <person name="De La Providencia I."/>
            <person name="Hainaut M."/>
            <person name="Kuo A."/>
            <person name="Kohler A."/>
            <person name="Murat C."/>
            <person name="Tang N."/>
            <person name="Roy S."/>
            <person name="Loubradou J."/>
            <person name="Henrissat B."/>
            <person name="Grigoriev I.V."/>
            <person name="Corradi N."/>
            <person name="Roux C."/>
            <person name="Martin F.M."/>
        </authorList>
    </citation>
    <scope>NUCLEOTIDE SEQUENCE [LARGE SCALE GENOMIC DNA]</scope>
    <source>
        <strain evidence="2 3">DAOM 227022</strain>
    </source>
</reference>
<proteinExistence type="predicted"/>
<feature type="transmembrane region" description="Helical" evidence="1">
    <location>
        <begin position="6"/>
        <end position="26"/>
    </location>
</feature>
<accession>A0A397SS27</accession>
<dbReference type="AlphaFoldDB" id="A0A397SS27"/>
<keyword evidence="1" id="KW-0812">Transmembrane</keyword>
<gene>
    <name evidence="2" type="ORF">C1645_826260</name>
</gene>
<name>A0A397SS27_9GLOM</name>
<evidence type="ECO:0000313" key="2">
    <source>
        <dbReference type="EMBL" id="RIA88522.1"/>
    </source>
</evidence>
<keyword evidence="1" id="KW-0472">Membrane</keyword>
<sequence length="49" mass="5814">MKINIIEIICTLYFIACIGAEIWYLLTNHKIGDYDTKSDIYFMIYLDSM</sequence>
<evidence type="ECO:0000256" key="1">
    <source>
        <dbReference type="SAM" id="Phobius"/>
    </source>
</evidence>
<organism evidence="2 3">
    <name type="scientific">Glomus cerebriforme</name>
    <dbReference type="NCBI Taxonomy" id="658196"/>
    <lineage>
        <taxon>Eukaryota</taxon>
        <taxon>Fungi</taxon>
        <taxon>Fungi incertae sedis</taxon>
        <taxon>Mucoromycota</taxon>
        <taxon>Glomeromycotina</taxon>
        <taxon>Glomeromycetes</taxon>
        <taxon>Glomerales</taxon>
        <taxon>Glomeraceae</taxon>
        <taxon>Glomus</taxon>
    </lineage>
</organism>
<keyword evidence="1" id="KW-1133">Transmembrane helix</keyword>
<dbReference type="Proteomes" id="UP000265703">
    <property type="component" value="Unassembled WGS sequence"/>
</dbReference>
<dbReference type="OrthoDB" id="2361274at2759"/>
<evidence type="ECO:0000313" key="3">
    <source>
        <dbReference type="Proteomes" id="UP000265703"/>
    </source>
</evidence>
<keyword evidence="3" id="KW-1185">Reference proteome</keyword>
<protein>
    <submittedName>
        <fullName evidence="2">Uncharacterized protein</fullName>
    </submittedName>
</protein>
<dbReference type="EMBL" id="QKYT01000260">
    <property type="protein sequence ID" value="RIA88522.1"/>
    <property type="molecule type" value="Genomic_DNA"/>
</dbReference>